<evidence type="ECO:0008006" key="5">
    <source>
        <dbReference type="Google" id="ProtNLM"/>
    </source>
</evidence>
<dbReference type="PANTHER" id="PTHR31004:SF1">
    <property type="entry name" value="TRANSMEMBRANE PROTEIN 79"/>
    <property type="match status" value="1"/>
</dbReference>
<name>A0A401TML7_CHIPU</name>
<evidence type="ECO:0000313" key="4">
    <source>
        <dbReference type="Proteomes" id="UP000287033"/>
    </source>
</evidence>
<feature type="compositionally biased region" description="Low complexity" evidence="1">
    <location>
        <begin position="29"/>
        <end position="38"/>
    </location>
</feature>
<feature type="region of interest" description="Disordered" evidence="1">
    <location>
        <begin position="1"/>
        <end position="57"/>
    </location>
</feature>
<dbReference type="Proteomes" id="UP000287033">
    <property type="component" value="Unassembled WGS sequence"/>
</dbReference>
<dbReference type="GO" id="GO:0005765">
    <property type="term" value="C:lysosomal membrane"/>
    <property type="evidence" value="ECO:0007669"/>
    <property type="project" value="TreeGrafter"/>
</dbReference>
<keyword evidence="2" id="KW-1133">Transmembrane helix</keyword>
<proteinExistence type="predicted"/>
<evidence type="ECO:0000313" key="3">
    <source>
        <dbReference type="EMBL" id="GCC43885.1"/>
    </source>
</evidence>
<dbReference type="STRING" id="137246.A0A401TML7"/>
<reference evidence="3 4" key="1">
    <citation type="journal article" date="2018" name="Nat. Ecol. Evol.">
        <title>Shark genomes provide insights into elasmobranch evolution and the origin of vertebrates.</title>
        <authorList>
            <person name="Hara Y"/>
            <person name="Yamaguchi K"/>
            <person name="Onimaru K"/>
            <person name="Kadota M"/>
            <person name="Koyanagi M"/>
            <person name="Keeley SD"/>
            <person name="Tatsumi K"/>
            <person name="Tanaka K"/>
            <person name="Motone F"/>
            <person name="Kageyama Y"/>
            <person name="Nozu R"/>
            <person name="Adachi N"/>
            <person name="Nishimura O"/>
            <person name="Nakagawa R"/>
            <person name="Tanegashima C"/>
            <person name="Kiyatake I"/>
            <person name="Matsumoto R"/>
            <person name="Murakumo K"/>
            <person name="Nishida K"/>
            <person name="Terakita A"/>
            <person name="Kuratani S"/>
            <person name="Sato K"/>
            <person name="Hyodo S Kuraku.S."/>
        </authorList>
    </citation>
    <scope>NUCLEOTIDE SEQUENCE [LARGE SCALE GENOMIC DNA]</scope>
</reference>
<sequence>MSGTLPVPQNPMDEAGTSGRGSEDEEGSGESPGTSECGDTPLLHTSDTLEYPVGGRSPVAVETGLELKALGHAPEVDEGPGDGSRLWAPPPVVNPDVRVVVARQPSEESERRAYLTGHCLLPDSEWPGADREEGSLAGKRQPCPRCSRPNLKATASLVGALLVYPCFLYGAYVFLPFDVPHMPDVSARLTYTFRCGVFATVPIVMGKACAIFWGGG</sequence>
<accession>A0A401TML7</accession>
<dbReference type="EMBL" id="BEZZ01113350">
    <property type="protein sequence ID" value="GCC43885.1"/>
    <property type="molecule type" value="Genomic_DNA"/>
</dbReference>
<organism evidence="3 4">
    <name type="scientific">Chiloscyllium punctatum</name>
    <name type="common">Brownbanded bambooshark</name>
    <name type="synonym">Hemiscyllium punctatum</name>
    <dbReference type="NCBI Taxonomy" id="137246"/>
    <lineage>
        <taxon>Eukaryota</taxon>
        <taxon>Metazoa</taxon>
        <taxon>Chordata</taxon>
        <taxon>Craniata</taxon>
        <taxon>Vertebrata</taxon>
        <taxon>Chondrichthyes</taxon>
        <taxon>Elasmobranchii</taxon>
        <taxon>Galeomorphii</taxon>
        <taxon>Galeoidea</taxon>
        <taxon>Orectolobiformes</taxon>
        <taxon>Hemiscylliidae</taxon>
        <taxon>Chiloscyllium</taxon>
    </lineage>
</organism>
<keyword evidence="2" id="KW-0812">Transmembrane</keyword>
<feature type="transmembrane region" description="Helical" evidence="2">
    <location>
        <begin position="155"/>
        <end position="175"/>
    </location>
</feature>
<evidence type="ECO:0000256" key="1">
    <source>
        <dbReference type="SAM" id="MobiDB-lite"/>
    </source>
</evidence>
<evidence type="ECO:0000256" key="2">
    <source>
        <dbReference type="SAM" id="Phobius"/>
    </source>
</evidence>
<comment type="caution">
    <text evidence="3">The sequence shown here is derived from an EMBL/GenBank/DDBJ whole genome shotgun (WGS) entry which is preliminary data.</text>
</comment>
<keyword evidence="2" id="KW-0472">Membrane</keyword>
<feature type="transmembrane region" description="Helical" evidence="2">
    <location>
        <begin position="191"/>
        <end position="213"/>
    </location>
</feature>
<keyword evidence="4" id="KW-1185">Reference proteome</keyword>
<gene>
    <name evidence="3" type="ORF">chiPu_0027774</name>
</gene>
<dbReference type="OMA" id="DWAEEES"/>
<dbReference type="GO" id="GO:0032588">
    <property type="term" value="C:trans-Golgi network membrane"/>
    <property type="evidence" value="ECO:0007669"/>
    <property type="project" value="TreeGrafter"/>
</dbReference>
<dbReference type="AlphaFoldDB" id="A0A401TML7"/>
<dbReference type="OrthoDB" id="8887147at2759"/>
<protein>
    <recommendedName>
        <fullName evidence="5">Transmembrane protein 79</fullName>
    </recommendedName>
</protein>
<dbReference type="PANTHER" id="PTHR31004">
    <property type="entry name" value="TRANSMEMBRANE PROTEIN 79"/>
    <property type="match status" value="1"/>
</dbReference>
<dbReference type="GO" id="GO:0045055">
    <property type="term" value="P:regulated exocytosis"/>
    <property type="evidence" value="ECO:0007669"/>
    <property type="project" value="TreeGrafter"/>
</dbReference>